<dbReference type="EMBL" id="CAJNNW010026224">
    <property type="protein sequence ID" value="CAE8683769.1"/>
    <property type="molecule type" value="Genomic_DNA"/>
</dbReference>
<sequence>MACVPADHWFVASPIRLAVRILLGIGSMNHRHVALLNLAHTASYSCGNFASAQQVPGMQAGYGTAAACVLPEVDFRVRLGHPVFCGERSEEKPEGINPRGVGPERNIGLSGHAELILRCTG</sequence>
<protein>
    <submittedName>
        <fullName evidence="1">Uncharacterized protein</fullName>
    </submittedName>
</protein>
<dbReference type="Proteomes" id="UP000626109">
    <property type="component" value="Unassembled WGS sequence"/>
</dbReference>
<comment type="caution">
    <text evidence="1">The sequence shown here is derived from an EMBL/GenBank/DDBJ whole genome shotgun (WGS) entry which is preliminary data.</text>
</comment>
<reference evidence="1" key="1">
    <citation type="submission" date="2021-02" db="EMBL/GenBank/DDBJ databases">
        <authorList>
            <person name="Dougan E. K."/>
            <person name="Rhodes N."/>
            <person name="Thang M."/>
            <person name="Chan C."/>
        </authorList>
    </citation>
    <scope>NUCLEOTIDE SEQUENCE</scope>
</reference>
<accession>A0A813JUF1</accession>
<name>A0A813JUF1_POLGL</name>
<evidence type="ECO:0000313" key="2">
    <source>
        <dbReference type="Proteomes" id="UP000626109"/>
    </source>
</evidence>
<dbReference type="AlphaFoldDB" id="A0A813JUF1"/>
<evidence type="ECO:0000313" key="1">
    <source>
        <dbReference type="EMBL" id="CAE8683769.1"/>
    </source>
</evidence>
<proteinExistence type="predicted"/>
<gene>
    <name evidence="1" type="ORF">PGLA2088_LOCUS23615</name>
</gene>
<organism evidence="1 2">
    <name type="scientific">Polarella glacialis</name>
    <name type="common">Dinoflagellate</name>
    <dbReference type="NCBI Taxonomy" id="89957"/>
    <lineage>
        <taxon>Eukaryota</taxon>
        <taxon>Sar</taxon>
        <taxon>Alveolata</taxon>
        <taxon>Dinophyceae</taxon>
        <taxon>Suessiales</taxon>
        <taxon>Suessiaceae</taxon>
        <taxon>Polarella</taxon>
    </lineage>
</organism>